<dbReference type="Pfam" id="PF05812">
    <property type="entry name" value="Herpes_BLRF2"/>
    <property type="match status" value="1"/>
</dbReference>
<feature type="region of interest" description="Disordered" evidence="2">
    <location>
        <begin position="106"/>
        <end position="133"/>
    </location>
</feature>
<dbReference type="SUPFAM" id="SSF160459">
    <property type="entry name" value="BLRF2-like"/>
    <property type="match status" value="1"/>
</dbReference>
<keyword evidence="4" id="KW-1185">Reference proteome</keyword>
<dbReference type="EMBL" id="MG452721">
    <property type="protein sequence ID" value="AZB49151.1"/>
    <property type="molecule type" value="Genomic_DNA"/>
</dbReference>
<dbReference type="RefSeq" id="YP_010087421.1">
    <property type="nucleotide sequence ID" value="NC_055554.1"/>
</dbReference>
<reference evidence="3" key="1">
    <citation type="submission" date="2017-11" db="EMBL/GenBank/DDBJ databases">
        <title>The distinct marsupial branch of gammaherpesviruses includes novel host-derived genes seldom found in other viruses.</title>
        <authorList>
            <person name="Vaz P.K."/>
        </authorList>
    </citation>
    <scope>NUCLEOTIDE SEQUENCE</scope>
    <source>
        <strain evidence="3">V3187/11</strain>
    </source>
</reference>
<evidence type="ECO:0000256" key="2">
    <source>
        <dbReference type="SAM" id="MobiDB-lite"/>
    </source>
</evidence>
<comment type="similarity">
    <text evidence="1">Belongs to the herpesviridae BLRF2 family.</text>
</comment>
<evidence type="ECO:0000313" key="4">
    <source>
        <dbReference type="Proteomes" id="UP000679767"/>
    </source>
</evidence>
<gene>
    <name evidence="3" type="primary">ORF52</name>
</gene>
<evidence type="ECO:0000256" key="1">
    <source>
        <dbReference type="ARBA" id="ARBA00008922"/>
    </source>
</evidence>
<dbReference type="Proteomes" id="UP000679767">
    <property type="component" value="Segment"/>
</dbReference>
<dbReference type="InterPro" id="IPR008642">
    <property type="entry name" value="Herpes_BLRF2"/>
</dbReference>
<protein>
    <submittedName>
        <fullName evidence="3">BLRF2</fullName>
    </submittedName>
</protein>
<feature type="compositionally biased region" description="Basic and acidic residues" evidence="2">
    <location>
        <begin position="106"/>
        <end position="115"/>
    </location>
</feature>
<sequence length="133" mass="14813">MSGARPKQKAKQTPTMEEMTLRLQQLELEKKALEKRIIRDQGGDRKKLTAKQKEAMLMSALSKLTLMAQQLIETKLRSVTAAALTEEEMLAAIGGLNLKLSIKGSDVDVKTDHKPPQRPRSKSRSRAQTKSTS</sequence>
<feature type="compositionally biased region" description="Basic residues" evidence="2">
    <location>
        <begin position="116"/>
        <end position="127"/>
    </location>
</feature>
<dbReference type="GeneID" id="65102705"/>
<dbReference type="Gene3D" id="1.10.3390.10">
    <property type="entry name" value="YejL-like"/>
    <property type="match status" value="1"/>
</dbReference>
<evidence type="ECO:0000313" key="3">
    <source>
        <dbReference type="EMBL" id="AZB49151.1"/>
    </source>
</evidence>
<dbReference type="KEGG" id="vg:65102705"/>
<name>A0A3Q8J4F9_9GAMA</name>
<accession>A0A3Q8J4F9</accession>
<organism evidence="3">
    <name type="scientific">Vombatid gammaherpesvirus 1</name>
    <dbReference type="NCBI Taxonomy" id="2052651"/>
    <lineage>
        <taxon>Viruses</taxon>
        <taxon>Duplodnaviria</taxon>
        <taxon>Heunggongvirae</taxon>
        <taxon>Peploviricota</taxon>
        <taxon>Herviviricetes</taxon>
        <taxon>Herpesvirales</taxon>
        <taxon>Orthoherpesviridae</taxon>
        <taxon>Gammaherpesvirinae</taxon>
        <taxon>Manticavirus</taxon>
        <taxon>Manticavirus vombatidgamma1</taxon>
    </lineage>
</organism>
<proteinExistence type="inferred from homology"/>